<sequence length="275" mass="29807">MRSLQQQIIAEMGVKPKIDAAQEVEDRVQFLVDYARSAHARGYVLGISGGVDSSLAGRLAQLAVERLRAEHNTDATFTAVRLPFEVQADEADAQAAMDFIQPDDPHTVDIAPGVVGLEEQIKASTGAPITDFNRGNLKARMRMAAQYALAGERGQLVVGTDQAAESTMGFFTKFGDGGADVLPLAGLTKGQVGELLRHLGAPRRVVDKVPTADLLDGQPGRLDEDEMGVSYAHLDAYLRGETVPGQAAERIEAAYLRSRHKRRTPTTPSDTWWKE</sequence>
<comment type="caution">
    <text evidence="12">The sequence shown here is derived from an EMBL/GenBank/DDBJ whole genome shotgun (WGS) entry which is preliminary data.</text>
</comment>
<evidence type="ECO:0000256" key="9">
    <source>
        <dbReference type="RuleBase" id="RU003811"/>
    </source>
</evidence>
<reference evidence="12 13" key="1">
    <citation type="submission" date="2014-07" db="EMBL/GenBank/DDBJ databases">
        <authorList>
            <person name="McCorrison J."/>
            <person name="Sanka R."/>
            <person name="Torralba M."/>
            <person name="Gillis M."/>
            <person name="Haft D.H."/>
            <person name="Methe B."/>
            <person name="Sutton G."/>
            <person name="Nelson K.E."/>
        </authorList>
    </citation>
    <scope>NUCLEOTIDE SEQUENCE [LARGE SCALE GENOMIC DNA]</scope>
    <source>
        <strain evidence="12 13">DNF00011</strain>
    </source>
</reference>
<protein>
    <recommendedName>
        <fullName evidence="8 10">NH(3)-dependent NAD(+) synthetase</fullName>
        <ecNumber evidence="8 10">6.3.1.5</ecNumber>
    </recommendedName>
</protein>
<keyword evidence="4 8" id="KW-0547">Nucleotide-binding</keyword>
<evidence type="ECO:0000256" key="2">
    <source>
        <dbReference type="ARBA" id="ARBA00022598"/>
    </source>
</evidence>
<evidence type="ECO:0000313" key="13">
    <source>
        <dbReference type="Proteomes" id="UP000053528"/>
    </source>
</evidence>
<feature type="domain" description="NAD/GMP synthase" evidence="11">
    <location>
        <begin position="24"/>
        <end position="265"/>
    </location>
</feature>
<feature type="binding site" description="in other chain" evidence="8">
    <location>
        <position position="140"/>
    </location>
    <ligand>
        <name>deamido-NAD(+)</name>
        <dbReference type="ChEBI" id="CHEBI:58437"/>
        <note>ligand shared between two neighboring subunits</note>
    </ligand>
</feature>
<comment type="subunit">
    <text evidence="8">Homodimer.</text>
</comment>
<dbReference type="GO" id="GO:0005524">
    <property type="term" value="F:ATP binding"/>
    <property type="evidence" value="ECO:0007669"/>
    <property type="project" value="UniProtKB-UniRule"/>
</dbReference>
<keyword evidence="2 8" id="KW-0436">Ligase</keyword>
<evidence type="ECO:0000256" key="6">
    <source>
        <dbReference type="ARBA" id="ARBA00022842"/>
    </source>
</evidence>
<keyword evidence="6 8" id="KW-0460">Magnesium</keyword>
<organism evidence="12 13">
    <name type="scientific">Pseudoglutamicibacter albus DNF00011</name>
    <dbReference type="NCBI Taxonomy" id="1401063"/>
    <lineage>
        <taxon>Bacteria</taxon>
        <taxon>Bacillati</taxon>
        <taxon>Actinomycetota</taxon>
        <taxon>Actinomycetes</taxon>
        <taxon>Micrococcales</taxon>
        <taxon>Micrococcaceae</taxon>
        <taxon>Pseudoglutamicibacter</taxon>
    </lineage>
</organism>
<feature type="binding site" description="in other chain" evidence="8">
    <location>
        <position position="173"/>
    </location>
    <ligand>
        <name>deamido-NAD(+)</name>
        <dbReference type="ChEBI" id="CHEBI:58437"/>
        <note>ligand shared between two neighboring subunits</note>
    </ligand>
</feature>
<dbReference type="Gene3D" id="3.40.50.620">
    <property type="entry name" value="HUPs"/>
    <property type="match status" value="1"/>
</dbReference>
<dbReference type="UniPathway" id="UPA00253">
    <property type="reaction ID" value="UER00333"/>
</dbReference>
<dbReference type="EC" id="6.3.1.5" evidence="8 10"/>
<evidence type="ECO:0000256" key="1">
    <source>
        <dbReference type="ARBA" id="ARBA00005859"/>
    </source>
</evidence>
<name>A0A096AGP8_9MICC</name>
<dbReference type="NCBIfam" id="TIGR00552">
    <property type="entry name" value="nadE"/>
    <property type="match status" value="1"/>
</dbReference>
<dbReference type="InterPro" id="IPR014729">
    <property type="entry name" value="Rossmann-like_a/b/a_fold"/>
</dbReference>
<evidence type="ECO:0000256" key="7">
    <source>
        <dbReference type="ARBA" id="ARBA00023027"/>
    </source>
</evidence>
<dbReference type="GO" id="GO:0003952">
    <property type="term" value="F:NAD+ synthase (glutamine-hydrolyzing) activity"/>
    <property type="evidence" value="ECO:0007669"/>
    <property type="project" value="InterPro"/>
</dbReference>
<dbReference type="RefSeq" id="WP_035756629.1">
    <property type="nucleotide sequence ID" value="NZ_JRNH01000022.1"/>
</dbReference>
<evidence type="ECO:0000256" key="8">
    <source>
        <dbReference type="HAMAP-Rule" id="MF_00193"/>
    </source>
</evidence>
<keyword evidence="5 8" id="KW-0067">ATP-binding</keyword>
<dbReference type="GO" id="GO:0009435">
    <property type="term" value="P:NAD+ biosynthetic process"/>
    <property type="evidence" value="ECO:0007669"/>
    <property type="project" value="UniProtKB-UniRule"/>
</dbReference>
<dbReference type="GO" id="GO:0008795">
    <property type="term" value="F:NAD+ synthase activity"/>
    <property type="evidence" value="ECO:0007669"/>
    <property type="project" value="UniProtKB-UniRule"/>
</dbReference>
<comment type="function">
    <text evidence="8">Catalyzes the ATP-dependent amidation of deamido-NAD to form NAD. Uses ammonia as a nitrogen source.</text>
</comment>
<keyword evidence="3 8" id="KW-0479">Metal-binding</keyword>
<evidence type="ECO:0000256" key="3">
    <source>
        <dbReference type="ARBA" id="ARBA00022723"/>
    </source>
</evidence>
<feature type="binding site" evidence="8">
    <location>
        <position position="52"/>
    </location>
    <ligand>
        <name>Mg(2+)</name>
        <dbReference type="ChEBI" id="CHEBI:18420"/>
    </ligand>
</feature>
<dbReference type="GO" id="GO:0005737">
    <property type="term" value="C:cytoplasm"/>
    <property type="evidence" value="ECO:0007669"/>
    <property type="project" value="InterPro"/>
</dbReference>
<dbReference type="Proteomes" id="UP000053528">
    <property type="component" value="Unassembled WGS sequence"/>
</dbReference>
<dbReference type="CDD" id="cd00553">
    <property type="entry name" value="NAD_synthase"/>
    <property type="match status" value="1"/>
</dbReference>
<evidence type="ECO:0000259" key="11">
    <source>
        <dbReference type="Pfam" id="PF02540"/>
    </source>
</evidence>
<dbReference type="InterPro" id="IPR022926">
    <property type="entry name" value="NH(3)-dep_NAD(+)_synth"/>
</dbReference>
<feature type="binding site" evidence="8">
    <location>
        <position position="165"/>
    </location>
    <ligand>
        <name>Mg(2+)</name>
        <dbReference type="ChEBI" id="CHEBI:18420"/>
    </ligand>
</feature>
<comment type="similarity">
    <text evidence="1 8 9">Belongs to the NAD synthetase family.</text>
</comment>
<feature type="binding site" evidence="8">
    <location>
        <begin position="46"/>
        <end position="53"/>
    </location>
    <ligand>
        <name>ATP</name>
        <dbReference type="ChEBI" id="CHEBI:30616"/>
    </ligand>
</feature>
<proteinExistence type="inferred from homology"/>
<evidence type="ECO:0000256" key="4">
    <source>
        <dbReference type="ARBA" id="ARBA00022741"/>
    </source>
</evidence>
<comment type="catalytic activity">
    <reaction evidence="8 10">
        <text>deamido-NAD(+) + NH4(+) + ATP = AMP + diphosphate + NAD(+) + H(+)</text>
        <dbReference type="Rhea" id="RHEA:21188"/>
        <dbReference type="ChEBI" id="CHEBI:15378"/>
        <dbReference type="ChEBI" id="CHEBI:28938"/>
        <dbReference type="ChEBI" id="CHEBI:30616"/>
        <dbReference type="ChEBI" id="CHEBI:33019"/>
        <dbReference type="ChEBI" id="CHEBI:57540"/>
        <dbReference type="ChEBI" id="CHEBI:58437"/>
        <dbReference type="ChEBI" id="CHEBI:456215"/>
        <dbReference type="EC" id="6.3.1.5"/>
    </reaction>
</comment>
<dbReference type="EMBL" id="JRNH01000022">
    <property type="protein sequence ID" value="KGF20134.1"/>
    <property type="molecule type" value="Genomic_DNA"/>
</dbReference>
<evidence type="ECO:0000256" key="10">
    <source>
        <dbReference type="RuleBase" id="RU003812"/>
    </source>
</evidence>
<feature type="binding site" evidence="8">
    <location>
        <position position="180"/>
    </location>
    <ligand>
        <name>deamido-NAD(+)</name>
        <dbReference type="ChEBI" id="CHEBI:58437"/>
        <note>ligand shared between two neighboring subunits</note>
    </ligand>
</feature>
<dbReference type="InterPro" id="IPR022310">
    <property type="entry name" value="NAD/GMP_synthase"/>
</dbReference>
<evidence type="ECO:0000256" key="5">
    <source>
        <dbReference type="ARBA" id="ARBA00022840"/>
    </source>
</evidence>
<feature type="binding site" evidence="8">
    <location>
        <position position="211"/>
    </location>
    <ligand>
        <name>ATP</name>
        <dbReference type="ChEBI" id="CHEBI:30616"/>
    </ligand>
</feature>
<evidence type="ECO:0000313" key="12">
    <source>
        <dbReference type="EMBL" id="KGF20134.1"/>
    </source>
</evidence>
<dbReference type="PANTHER" id="PTHR23090">
    <property type="entry name" value="NH 3 /GLUTAMINE-DEPENDENT NAD + SYNTHETASE"/>
    <property type="match status" value="1"/>
</dbReference>
<feature type="binding site" evidence="8">
    <location>
        <position position="160"/>
    </location>
    <ligand>
        <name>ATP</name>
        <dbReference type="ChEBI" id="CHEBI:30616"/>
    </ligand>
</feature>
<dbReference type="InterPro" id="IPR003694">
    <property type="entry name" value="NAD_synthase"/>
</dbReference>
<comment type="pathway">
    <text evidence="8">Cofactor biosynthesis; NAD(+) biosynthesis; NAD(+) from deamido-NAD(+) (ammonia route): step 1/1.</text>
</comment>
<dbReference type="NCBIfam" id="NF001979">
    <property type="entry name" value="PRK00768.1"/>
    <property type="match status" value="1"/>
</dbReference>
<dbReference type="PANTHER" id="PTHR23090:SF7">
    <property type="entry name" value="NH(3)-DEPENDENT NAD(+) SYNTHETASE"/>
    <property type="match status" value="1"/>
</dbReference>
<dbReference type="Pfam" id="PF02540">
    <property type="entry name" value="NAD_synthase"/>
    <property type="match status" value="1"/>
</dbReference>
<accession>A0A096AGP8</accession>
<gene>
    <name evidence="8" type="primary">nadE</name>
    <name evidence="12" type="ORF">HMPREF2128_07710</name>
</gene>
<dbReference type="HAMAP" id="MF_00193">
    <property type="entry name" value="NadE_ammonia_dep"/>
    <property type="match status" value="1"/>
</dbReference>
<dbReference type="GO" id="GO:0046872">
    <property type="term" value="F:metal ion binding"/>
    <property type="evidence" value="ECO:0007669"/>
    <property type="project" value="UniProtKB-KW"/>
</dbReference>
<dbReference type="GO" id="GO:0004359">
    <property type="term" value="F:glutaminase activity"/>
    <property type="evidence" value="ECO:0007669"/>
    <property type="project" value="InterPro"/>
</dbReference>
<dbReference type="SUPFAM" id="SSF52402">
    <property type="entry name" value="Adenine nucleotide alpha hydrolases-like"/>
    <property type="match status" value="1"/>
</dbReference>
<dbReference type="AlphaFoldDB" id="A0A096AGP8"/>
<keyword evidence="7 8" id="KW-0520">NAD</keyword>
<feature type="binding site" description="in other chain" evidence="8">
    <location>
        <begin position="260"/>
        <end position="261"/>
    </location>
    <ligand>
        <name>deamido-NAD(+)</name>
        <dbReference type="ChEBI" id="CHEBI:58437"/>
        <note>ligand shared between two neighboring subunits</note>
    </ligand>
</feature>
<feature type="binding site" evidence="8">
    <location>
        <position position="189"/>
    </location>
    <ligand>
        <name>ATP</name>
        <dbReference type="ChEBI" id="CHEBI:30616"/>
    </ligand>
</feature>